<dbReference type="PANTHER" id="PTHR23199:SF12">
    <property type="entry name" value="NEUROTROPHIN 1-RELATED"/>
    <property type="match status" value="1"/>
</dbReference>
<evidence type="ECO:0000256" key="3">
    <source>
        <dbReference type="ARBA" id="ARBA00023180"/>
    </source>
</evidence>
<sequence length="195" mass="23094">MIIKEIGFFLLIFPVHLKSSDISTIYKMNRNLPVPICNSEHYCEENTLYYPDKIISQELEKYPHLRYYANTNEIIYPEFEDKSEEESLCISREQIIFPKSGLTKELEWKYIVNHINLTQAIHTEICLEKGRPCRIIEGFAEGYYTKCKQKFIYHQLLAVASNGSIIPELFRFPTNCYCHIDFESDRFLRSLRSNN</sequence>
<dbReference type="OrthoDB" id="6359065at2759"/>
<organism evidence="7 8">
    <name type="scientific">Apis mellifera</name>
    <name type="common">Honeybee</name>
    <dbReference type="NCBI Taxonomy" id="7460"/>
    <lineage>
        <taxon>Eukaryota</taxon>
        <taxon>Metazoa</taxon>
        <taxon>Ecdysozoa</taxon>
        <taxon>Arthropoda</taxon>
        <taxon>Hexapoda</taxon>
        <taxon>Insecta</taxon>
        <taxon>Pterygota</taxon>
        <taxon>Neoptera</taxon>
        <taxon>Endopterygota</taxon>
        <taxon>Hymenoptera</taxon>
        <taxon>Apocrita</taxon>
        <taxon>Aculeata</taxon>
        <taxon>Apoidea</taxon>
        <taxon>Anthophila</taxon>
        <taxon>Apidae</taxon>
        <taxon>Apis</taxon>
    </lineage>
</organism>
<dbReference type="PANTHER" id="PTHR23199">
    <property type="entry name" value="NEUROTROPHIN 1-RELATED"/>
    <property type="match status" value="1"/>
</dbReference>
<evidence type="ECO:0000313" key="6">
    <source>
        <dbReference type="EnsemblMetazoa" id="XP_003250969"/>
    </source>
</evidence>
<dbReference type="InterPro" id="IPR032104">
    <property type="entry name" value="Spaetzle"/>
</dbReference>
<feature type="chain" id="PRO_5044659303" evidence="4">
    <location>
        <begin position="20"/>
        <end position="195"/>
    </location>
</feature>
<keyword evidence="7" id="KW-1185">Reference proteome</keyword>
<feature type="domain" description="Spaetzle" evidence="5">
    <location>
        <begin position="87"/>
        <end position="180"/>
    </location>
</feature>
<accession>A0A8U0WTX6</accession>
<feature type="signal peptide" evidence="4">
    <location>
        <begin position="1"/>
        <end position="19"/>
    </location>
</feature>
<dbReference type="KEGG" id="ame:100578548"/>
<dbReference type="Pfam" id="PF16077">
    <property type="entry name" value="Spaetzle"/>
    <property type="match status" value="1"/>
</dbReference>
<gene>
    <name evidence="8" type="primary">LOC100578548</name>
</gene>
<dbReference type="GO" id="GO:0005121">
    <property type="term" value="F:Toll binding"/>
    <property type="evidence" value="ECO:0007669"/>
    <property type="project" value="TreeGrafter"/>
</dbReference>
<reference evidence="8" key="2">
    <citation type="submission" date="2025-04" db="UniProtKB">
        <authorList>
            <consortium name="RefSeq"/>
        </authorList>
    </citation>
    <scope>IDENTIFICATION</scope>
    <source>
        <strain evidence="8">DH4</strain>
        <tissue evidence="8">Whole body</tissue>
    </source>
</reference>
<keyword evidence="2" id="KW-1015">Disulfide bond</keyword>
<dbReference type="Gene3D" id="2.10.90.10">
    <property type="entry name" value="Cystine-knot cytokines"/>
    <property type="match status" value="1"/>
</dbReference>
<proteinExistence type="predicted"/>
<dbReference type="Proteomes" id="UP000005203">
    <property type="component" value="Linkage group LG12"/>
</dbReference>
<dbReference type="RefSeq" id="XP_003250969.2">
    <property type="nucleotide sequence ID" value="XM_003250921.4"/>
</dbReference>
<dbReference type="GeneID" id="100578548"/>
<evidence type="ECO:0000256" key="4">
    <source>
        <dbReference type="SAM" id="SignalP"/>
    </source>
</evidence>
<dbReference type="CTD" id="43256"/>
<accession>A0A7M7GB01</accession>
<evidence type="ECO:0000259" key="5">
    <source>
        <dbReference type="Pfam" id="PF16077"/>
    </source>
</evidence>
<dbReference type="InterPro" id="IPR052444">
    <property type="entry name" value="Spz/Toll_ligand-like"/>
</dbReference>
<dbReference type="SUPFAM" id="SSF57501">
    <property type="entry name" value="Cystine-knot cytokines"/>
    <property type="match status" value="1"/>
</dbReference>
<dbReference type="GO" id="GO:0008083">
    <property type="term" value="F:growth factor activity"/>
    <property type="evidence" value="ECO:0007669"/>
    <property type="project" value="TreeGrafter"/>
</dbReference>
<evidence type="ECO:0000256" key="2">
    <source>
        <dbReference type="ARBA" id="ARBA00023157"/>
    </source>
</evidence>
<keyword evidence="1 4" id="KW-0732">Signal</keyword>
<keyword evidence="3" id="KW-0325">Glycoprotein</keyword>
<evidence type="ECO:0000313" key="8">
    <source>
        <dbReference type="RefSeq" id="XP_003250969.2"/>
    </source>
</evidence>
<dbReference type="GO" id="GO:0005615">
    <property type="term" value="C:extracellular space"/>
    <property type="evidence" value="ECO:0007669"/>
    <property type="project" value="UniProtKB-ARBA"/>
</dbReference>
<dbReference type="GO" id="GO:0021556">
    <property type="term" value="P:central nervous system formation"/>
    <property type="evidence" value="ECO:0007669"/>
    <property type="project" value="TreeGrafter"/>
</dbReference>
<dbReference type="GO" id="GO:0045087">
    <property type="term" value="P:innate immune response"/>
    <property type="evidence" value="ECO:0007669"/>
    <property type="project" value="TreeGrafter"/>
</dbReference>
<dbReference type="InterPro" id="IPR029034">
    <property type="entry name" value="Cystine-knot_cytokine"/>
</dbReference>
<name>A0A7M7GB01_APIME</name>
<protein>
    <submittedName>
        <fullName evidence="8">Uncharacterized protein LOC100578548</fullName>
    </submittedName>
</protein>
<reference evidence="6" key="1">
    <citation type="submission" date="2021-01" db="UniProtKB">
        <authorList>
            <consortium name="EnsemblMetazoa"/>
        </authorList>
    </citation>
    <scope>IDENTIFICATION</scope>
    <source>
        <strain evidence="6">DH4</strain>
    </source>
</reference>
<evidence type="ECO:0000256" key="1">
    <source>
        <dbReference type="ARBA" id="ARBA00022729"/>
    </source>
</evidence>
<dbReference type="EnsemblMetazoa" id="XM_003250921">
    <property type="protein sequence ID" value="XP_003250969"/>
    <property type="gene ID" value="LOC100578548"/>
</dbReference>
<accession>A0A8B6XV98</accession>
<evidence type="ECO:0000313" key="7">
    <source>
        <dbReference type="Proteomes" id="UP000005203"/>
    </source>
</evidence>
<dbReference type="AlphaFoldDB" id="A0A7M7GB01"/>